<evidence type="ECO:0000313" key="6">
    <source>
        <dbReference type="EMBL" id="KAK3291436.1"/>
    </source>
</evidence>
<dbReference type="PRINTS" id="PR01415">
    <property type="entry name" value="ANKYRIN"/>
</dbReference>
<feature type="region of interest" description="Disordered" evidence="4">
    <location>
        <begin position="299"/>
        <end position="326"/>
    </location>
</feature>
<feature type="repeat" description="ANK" evidence="3">
    <location>
        <begin position="840"/>
        <end position="872"/>
    </location>
</feature>
<organism evidence="6 7">
    <name type="scientific">Chaetomium fimeti</name>
    <dbReference type="NCBI Taxonomy" id="1854472"/>
    <lineage>
        <taxon>Eukaryota</taxon>
        <taxon>Fungi</taxon>
        <taxon>Dikarya</taxon>
        <taxon>Ascomycota</taxon>
        <taxon>Pezizomycotina</taxon>
        <taxon>Sordariomycetes</taxon>
        <taxon>Sordariomycetidae</taxon>
        <taxon>Sordariales</taxon>
        <taxon>Chaetomiaceae</taxon>
        <taxon>Chaetomium</taxon>
    </lineage>
</organism>
<reference evidence="6" key="2">
    <citation type="submission" date="2023-06" db="EMBL/GenBank/DDBJ databases">
        <authorList>
            <consortium name="Lawrence Berkeley National Laboratory"/>
            <person name="Haridas S."/>
            <person name="Hensen N."/>
            <person name="Bonometti L."/>
            <person name="Westerberg I."/>
            <person name="Brannstrom I.O."/>
            <person name="Guillou S."/>
            <person name="Cros-Aarteil S."/>
            <person name="Calhoun S."/>
            <person name="Kuo A."/>
            <person name="Mondo S."/>
            <person name="Pangilinan J."/>
            <person name="Riley R."/>
            <person name="Labutti K."/>
            <person name="Andreopoulos B."/>
            <person name="Lipzen A."/>
            <person name="Chen C."/>
            <person name="Yanf M."/>
            <person name="Daum C."/>
            <person name="Ng V."/>
            <person name="Clum A."/>
            <person name="Steindorff A."/>
            <person name="Ohm R."/>
            <person name="Martin F."/>
            <person name="Silar P."/>
            <person name="Natvig D."/>
            <person name="Lalanne C."/>
            <person name="Gautier V."/>
            <person name="Ament-Velasquez S.L."/>
            <person name="Kruys A."/>
            <person name="Hutchinson M.I."/>
            <person name="Powell A.J."/>
            <person name="Barry K."/>
            <person name="Miller A.N."/>
            <person name="Grigoriev I.V."/>
            <person name="Debuchy R."/>
            <person name="Gladieux P."/>
            <person name="Thoren M.H."/>
            <person name="Johannesson H."/>
        </authorList>
    </citation>
    <scope>NUCLEOTIDE SEQUENCE</scope>
    <source>
        <strain evidence="6">CBS 168.71</strain>
    </source>
</reference>
<name>A0AAE0LN10_9PEZI</name>
<feature type="repeat" description="ANK" evidence="3">
    <location>
        <begin position="276"/>
        <end position="297"/>
    </location>
</feature>
<dbReference type="InterPro" id="IPR002110">
    <property type="entry name" value="Ankyrin_rpt"/>
</dbReference>
<feature type="repeat" description="ANK" evidence="3">
    <location>
        <begin position="578"/>
        <end position="610"/>
    </location>
</feature>
<dbReference type="PANTHER" id="PTHR24123:SF33">
    <property type="entry name" value="PROTEIN HOS4"/>
    <property type="match status" value="1"/>
</dbReference>
<feature type="compositionally biased region" description="Basic and acidic residues" evidence="4">
    <location>
        <begin position="301"/>
        <end position="324"/>
    </location>
</feature>
<evidence type="ECO:0000256" key="3">
    <source>
        <dbReference type="PROSITE-ProRule" id="PRU00023"/>
    </source>
</evidence>
<dbReference type="SUPFAM" id="SSF48403">
    <property type="entry name" value="Ankyrin repeat"/>
    <property type="match status" value="3"/>
</dbReference>
<dbReference type="CDD" id="cd12885">
    <property type="entry name" value="SPRY_RanBP_like"/>
    <property type="match status" value="1"/>
</dbReference>
<evidence type="ECO:0000313" key="7">
    <source>
        <dbReference type="Proteomes" id="UP001278766"/>
    </source>
</evidence>
<dbReference type="SMART" id="SM00248">
    <property type="entry name" value="ANK"/>
    <property type="match status" value="22"/>
</dbReference>
<feature type="region of interest" description="Disordered" evidence="4">
    <location>
        <begin position="1210"/>
        <end position="1233"/>
    </location>
</feature>
<feature type="repeat" description="ANK" evidence="3">
    <location>
        <begin position="807"/>
        <end position="839"/>
    </location>
</feature>
<evidence type="ECO:0000256" key="4">
    <source>
        <dbReference type="SAM" id="MobiDB-lite"/>
    </source>
</evidence>
<dbReference type="SMART" id="SM00449">
    <property type="entry name" value="SPRY"/>
    <property type="match status" value="1"/>
</dbReference>
<dbReference type="InterPro" id="IPR001870">
    <property type="entry name" value="B30.2/SPRY"/>
</dbReference>
<evidence type="ECO:0000259" key="5">
    <source>
        <dbReference type="PROSITE" id="PS50188"/>
    </source>
</evidence>
<dbReference type="InterPro" id="IPR044736">
    <property type="entry name" value="Gid1/RanBPM/SPLA_SPRY"/>
</dbReference>
<sequence>MSVDMERDLQNFLSGVLSIENRRVRFISPVVKELLLEDGRTGLSKLDTDYRLTLHCLHYLGVVLADDSPRERERCLSYVSYQQQTRDPPDPVLEFLHYACLFWPTHFLHVEAPDKELIRKVAEFLQQPKVADRWFELHLLCTATPADVCTGDDQPKGEARTRERAVQMAGYVGLVSVVAHLSTLSAAGGTTRLLETVPVRHGHAQHDAVLETLSPDACLESAIANDDHEKVERLLEENEEIMARQFPLHMAALAGSLKTVLALLKSMNDPPEKDHDGRMPLHLAAAGGHVGIARALLGEDTPEKDGLEPEKRNENRGEHVRSILDDPDINSQTPLMLATIMGHIEVAKYLVVEDMATKEPTSLLVQDHDGCTPLHVAAQINSTMSAFAMVKAASGIDHLANLLGVLDNSMKTALHHAAESGAIEIAGLLGEKDVLRLSSRARDVNGNIPAELAAQRGHLDVMKLMVSWALDDSSDNLLLAAAKAGQLLGVRYLLQQDCSPDGPESRSPRPLAQAASEGHVAVVLSLLHAGAHVNMPDQERRTALHQAAAKGRCDVIRTLLDWVPVSGEQAHLNTPDSLGFTPLHLAAMEGQIEAMALLLNRGANIEARSRERQSPLHLAINCARAVELLLDRGAAVDSKDTLEQTPLNLAVRNRHLESAKALISRGADLDAEDDGQKTPLNYAIEQDDLAMVEEFFKANPDTFRAHMWDNLKLAVTHSSTNVARFIIRRPPDTTSTTDDRANELLSIAAKADLPDIIMSLVALGADVKHHWGPGQKTPLHEAAAEGMVENMRGLIELGADVGALDAKNETPLHDAARWDRIEAISILLDQNAQINAVKEDHITPLFIASYSGCVGAVRVLLSRGADVTLRRSDGWFPLHAAADDEEIVALLVEYGADVNSQEENGWSPMHLASSWGKGKIVQLLLEHGGNPNLEDNTASTPFQLAMRAPDDSSVRAMLDHRGNNMPNLEMPNDDGLAPIHFAATLSEGDSEVLTQLLLERGVKVQARTHKNETCLSMAASRGLYKTLAILLGGEQTSAPGTGWDHGDLVAAYWQAIKREPSAASVSCVELLLKKESRLLNATSDKGGHNGLEEYFLHNRPNELDDETMLLPILLINRGINPFQKRVSEQVTAFELGILAGGRHNSDYIEACVKYVPPDLQLSSSGFGFRELRIAAELDTATLWKKLEPLMRHFETETDQDGWTIHHVLSQSASPRRESVPHKPPATGPGGIKTPTGIVWPSAWQGEDAGTKPGVEISPDGCGASFEGQNDDGEPLTVRADFPFPHRRLPMALPYFEVAIESSDPGPNPDKDHVDVDAAVITVGLCGEFSNLREAHPGWMSWSVGLHGDDGKIFEQTGYGVHRTGRLFGPGTTVGCGVDYEKGEYLFTLDGEVVAQMASKLVYHKLYPCIGHRVGPAKVRVNFGTSEFAWKEAERLRIKEADSGRRTARGGGFRRALSGHHTPAFAYNYYMPADLSGTKQRGERLVHAVIQRGVKTLLFAEKWDHVSRSLDVASIIFRGLFFVDHDKGQAPVMFRGDLGNRVVVEDAWKDKYPSMARWYRLPVVSYPDFLHTPYCCMCIVYDYVCGNCDRGHITETSAEFVKCNKKVAVPDKNCGKWDRKKKKVKNNFCKAGEEKKEKKKNKGVKGILSKVTDSVVS</sequence>
<dbReference type="PROSITE" id="PS50188">
    <property type="entry name" value="B302_SPRY"/>
    <property type="match status" value="1"/>
</dbReference>
<dbReference type="EMBL" id="JAUEPN010000009">
    <property type="protein sequence ID" value="KAK3291436.1"/>
    <property type="molecule type" value="Genomic_DNA"/>
</dbReference>
<dbReference type="PROSITE" id="PS50297">
    <property type="entry name" value="ANK_REP_REGION"/>
    <property type="match status" value="8"/>
</dbReference>
<dbReference type="PROSITE" id="PS50088">
    <property type="entry name" value="ANK_REPEAT"/>
    <property type="match status" value="10"/>
</dbReference>
<protein>
    <submittedName>
        <fullName evidence="6">Ankyrin repeat-containing domain protein</fullName>
    </submittedName>
</protein>
<dbReference type="InterPro" id="IPR003877">
    <property type="entry name" value="SPRY_dom"/>
</dbReference>
<comment type="caution">
    <text evidence="6">The sequence shown here is derived from an EMBL/GenBank/DDBJ whole genome shotgun (WGS) entry which is preliminary data.</text>
</comment>
<feature type="domain" description="B30.2/SPRY" evidence="5">
    <location>
        <begin position="1223"/>
        <end position="1427"/>
    </location>
</feature>
<dbReference type="RefSeq" id="XP_062654950.1">
    <property type="nucleotide sequence ID" value="XM_062802538.1"/>
</dbReference>
<dbReference type="Proteomes" id="UP001278766">
    <property type="component" value="Unassembled WGS sequence"/>
</dbReference>
<feature type="region of interest" description="Disordered" evidence="4">
    <location>
        <begin position="1634"/>
        <end position="1656"/>
    </location>
</feature>
<gene>
    <name evidence="6" type="ORF">B0H64DRAFT_377642</name>
</gene>
<dbReference type="Gene3D" id="2.60.120.920">
    <property type="match status" value="1"/>
</dbReference>
<keyword evidence="7" id="KW-1185">Reference proteome</keyword>
<dbReference type="InterPro" id="IPR043136">
    <property type="entry name" value="B30.2/SPRY_sf"/>
</dbReference>
<feature type="repeat" description="ANK" evidence="3">
    <location>
        <begin position="642"/>
        <end position="674"/>
    </location>
</feature>
<dbReference type="Gene3D" id="1.25.40.20">
    <property type="entry name" value="Ankyrin repeat-containing domain"/>
    <property type="match status" value="5"/>
</dbReference>
<keyword evidence="1" id="KW-0677">Repeat</keyword>
<keyword evidence="2 3" id="KW-0040">ANK repeat</keyword>
<dbReference type="InterPro" id="IPR013320">
    <property type="entry name" value="ConA-like_dom_sf"/>
</dbReference>
<reference evidence="6" key="1">
    <citation type="journal article" date="2023" name="Mol. Phylogenet. Evol.">
        <title>Genome-scale phylogeny and comparative genomics of the fungal order Sordariales.</title>
        <authorList>
            <person name="Hensen N."/>
            <person name="Bonometti L."/>
            <person name="Westerberg I."/>
            <person name="Brannstrom I.O."/>
            <person name="Guillou S."/>
            <person name="Cros-Aarteil S."/>
            <person name="Calhoun S."/>
            <person name="Haridas S."/>
            <person name="Kuo A."/>
            <person name="Mondo S."/>
            <person name="Pangilinan J."/>
            <person name="Riley R."/>
            <person name="LaButti K."/>
            <person name="Andreopoulos B."/>
            <person name="Lipzen A."/>
            <person name="Chen C."/>
            <person name="Yan M."/>
            <person name="Daum C."/>
            <person name="Ng V."/>
            <person name="Clum A."/>
            <person name="Steindorff A."/>
            <person name="Ohm R.A."/>
            <person name="Martin F."/>
            <person name="Silar P."/>
            <person name="Natvig D.O."/>
            <person name="Lalanne C."/>
            <person name="Gautier V."/>
            <person name="Ament-Velasquez S.L."/>
            <person name="Kruys A."/>
            <person name="Hutchinson M.I."/>
            <person name="Powell A.J."/>
            <person name="Barry K."/>
            <person name="Miller A.N."/>
            <person name="Grigoriev I.V."/>
            <person name="Debuchy R."/>
            <person name="Gladieux P."/>
            <person name="Hiltunen Thoren M."/>
            <person name="Johannesson H."/>
        </authorList>
    </citation>
    <scope>NUCLEOTIDE SEQUENCE</scope>
    <source>
        <strain evidence="6">CBS 168.71</strain>
    </source>
</reference>
<evidence type="ECO:0000256" key="1">
    <source>
        <dbReference type="ARBA" id="ARBA00022737"/>
    </source>
</evidence>
<accession>A0AAE0LN10</accession>
<dbReference type="Pfam" id="PF13637">
    <property type="entry name" value="Ank_4"/>
    <property type="match status" value="1"/>
</dbReference>
<dbReference type="InterPro" id="IPR036770">
    <property type="entry name" value="Ankyrin_rpt-contain_sf"/>
</dbReference>
<evidence type="ECO:0000256" key="2">
    <source>
        <dbReference type="ARBA" id="ARBA00023043"/>
    </source>
</evidence>
<proteinExistence type="predicted"/>
<dbReference type="PANTHER" id="PTHR24123">
    <property type="entry name" value="ANKYRIN REPEAT-CONTAINING"/>
    <property type="match status" value="1"/>
</dbReference>
<dbReference type="Pfam" id="PF12796">
    <property type="entry name" value="Ank_2"/>
    <property type="match status" value="5"/>
</dbReference>
<feature type="repeat" description="ANK" evidence="3">
    <location>
        <begin position="774"/>
        <end position="806"/>
    </location>
</feature>
<dbReference type="SUPFAM" id="SSF49899">
    <property type="entry name" value="Concanavalin A-like lectins/glucanases"/>
    <property type="match status" value="1"/>
</dbReference>
<dbReference type="Pfam" id="PF00622">
    <property type="entry name" value="SPRY"/>
    <property type="match status" value="1"/>
</dbReference>
<feature type="repeat" description="ANK" evidence="3">
    <location>
        <begin position="904"/>
        <end position="936"/>
    </location>
</feature>
<dbReference type="GeneID" id="87839486"/>
<feature type="repeat" description="ANK" evidence="3">
    <location>
        <begin position="506"/>
        <end position="538"/>
    </location>
</feature>
<dbReference type="InterPro" id="IPR051165">
    <property type="entry name" value="Multifunctional_ANK_Repeat"/>
</dbReference>
<feature type="repeat" description="ANK" evidence="3">
    <location>
        <begin position="974"/>
        <end position="1009"/>
    </location>
</feature>
<feature type="repeat" description="ANK" evidence="3">
    <location>
        <begin position="873"/>
        <end position="903"/>
    </location>
</feature>